<dbReference type="GO" id="GO:0016787">
    <property type="term" value="F:hydrolase activity"/>
    <property type="evidence" value="ECO:0007669"/>
    <property type="project" value="UniProtKB-KW"/>
</dbReference>
<dbReference type="InterPro" id="IPR011029">
    <property type="entry name" value="DEATH-like_dom_sf"/>
</dbReference>
<dbReference type="Pfam" id="PF11648">
    <property type="entry name" value="RIG-I_C-RD"/>
    <property type="match status" value="1"/>
</dbReference>
<dbReference type="Gene3D" id="2.170.150.30">
    <property type="entry name" value="RIG-I-like receptor, C-terminal regulatory domain"/>
    <property type="match status" value="1"/>
</dbReference>
<keyword evidence="4" id="KW-0963">Cytoplasm</keyword>
<keyword evidence="9" id="KW-0677">Repeat</keyword>
<dbReference type="GO" id="GO:0051607">
    <property type="term" value="P:defense response to virus"/>
    <property type="evidence" value="ECO:0007669"/>
    <property type="project" value="UniProtKB-KW"/>
</dbReference>
<protein>
    <recommendedName>
        <fullName evidence="3">RNA helicase</fullName>
        <ecNumber evidence="3">3.6.4.13</ecNumber>
    </recommendedName>
</protein>
<reference evidence="25 26" key="1">
    <citation type="submission" date="2024-11" db="EMBL/GenBank/DDBJ databases">
        <title>Chromosome-level genome assembly of the freshwater bivalve Anodonta woodiana.</title>
        <authorList>
            <person name="Chen X."/>
        </authorList>
    </citation>
    <scope>NUCLEOTIDE SEQUENCE [LARGE SCALE GENOMIC DNA]</scope>
    <source>
        <strain evidence="25">MN2024</strain>
        <tissue evidence="25">Gills</tissue>
    </source>
</reference>
<evidence type="ECO:0000256" key="8">
    <source>
        <dbReference type="ARBA" id="ARBA00022723"/>
    </source>
</evidence>
<evidence type="ECO:0000259" key="23">
    <source>
        <dbReference type="PROSITE" id="PS51194"/>
    </source>
</evidence>
<dbReference type="Gene3D" id="1.10.533.10">
    <property type="entry name" value="Death Domain, Fas"/>
    <property type="match status" value="1"/>
</dbReference>
<keyword evidence="20" id="KW-0175">Coiled coil</keyword>
<evidence type="ECO:0000313" key="26">
    <source>
        <dbReference type="Proteomes" id="UP001634394"/>
    </source>
</evidence>
<dbReference type="Gene3D" id="1.20.1320.30">
    <property type="match status" value="1"/>
</dbReference>
<dbReference type="InterPro" id="IPR038557">
    <property type="entry name" value="RLR_C_sf"/>
</dbReference>
<dbReference type="Pfam" id="PF00271">
    <property type="entry name" value="Helicase_C"/>
    <property type="match status" value="1"/>
</dbReference>
<comment type="subcellular location">
    <subcellularLocation>
        <location evidence="1">Cytoplasm</location>
    </subcellularLocation>
</comment>
<evidence type="ECO:0000256" key="2">
    <source>
        <dbReference type="ARBA" id="ARBA00006866"/>
    </source>
</evidence>
<dbReference type="InterPro" id="IPR001650">
    <property type="entry name" value="Helicase_C-like"/>
</dbReference>
<name>A0ABD3VRC7_SINWO</name>
<dbReference type="InterPro" id="IPR051363">
    <property type="entry name" value="RLR_Helicase"/>
</dbReference>
<dbReference type="InterPro" id="IPR031964">
    <property type="entry name" value="CARD_dom"/>
</dbReference>
<dbReference type="Pfam" id="PF16739">
    <property type="entry name" value="CARD_2"/>
    <property type="match status" value="1"/>
</dbReference>
<evidence type="ECO:0000256" key="5">
    <source>
        <dbReference type="ARBA" id="ARBA00022499"/>
    </source>
</evidence>
<evidence type="ECO:0000313" key="25">
    <source>
        <dbReference type="EMBL" id="KAL3863077.1"/>
    </source>
</evidence>
<organism evidence="25 26">
    <name type="scientific">Sinanodonta woodiana</name>
    <name type="common">Chinese pond mussel</name>
    <name type="synonym">Anodonta woodiana</name>
    <dbReference type="NCBI Taxonomy" id="1069815"/>
    <lineage>
        <taxon>Eukaryota</taxon>
        <taxon>Metazoa</taxon>
        <taxon>Spiralia</taxon>
        <taxon>Lophotrochozoa</taxon>
        <taxon>Mollusca</taxon>
        <taxon>Bivalvia</taxon>
        <taxon>Autobranchia</taxon>
        <taxon>Heteroconchia</taxon>
        <taxon>Palaeoheterodonta</taxon>
        <taxon>Unionida</taxon>
        <taxon>Unionoidea</taxon>
        <taxon>Unionidae</taxon>
        <taxon>Unioninae</taxon>
        <taxon>Sinanodonta</taxon>
    </lineage>
</organism>
<dbReference type="Gene3D" id="3.40.50.300">
    <property type="entry name" value="P-loop containing nucleotide triphosphate hydrolases"/>
    <property type="match status" value="2"/>
</dbReference>
<dbReference type="PROSITE" id="PS51789">
    <property type="entry name" value="RLR_CTR"/>
    <property type="match status" value="1"/>
</dbReference>
<keyword evidence="8" id="KW-0479">Metal-binding</keyword>
<dbReference type="SMART" id="SM00487">
    <property type="entry name" value="DEXDc"/>
    <property type="match status" value="1"/>
</dbReference>
<keyword evidence="15" id="KW-0832">Ubl conjugation</keyword>
<dbReference type="GO" id="GO:0045087">
    <property type="term" value="P:innate immune response"/>
    <property type="evidence" value="ECO:0007669"/>
    <property type="project" value="UniProtKB-KW"/>
</dbReference>
<dbReference type="InterPro" id="IPR006935">
    <property type="entry name" value="Helicase/UvrB_N"/>
</dbReference>
<evidence type="ECO:0000256" key="4">
    <source>
        <dbReference type="ARBA" id="ARBA00022490"/>
    </source>
</evidence>
<dbReference type="EC" id="3.6.4.13" evidence="3"/>
<evidence type="ECO:0000256" key="14">
    <source>
        <dbReference type="ARBA" id="ARBA00022840"/>
    </source>
</evidence>
<keyword evidence="6" id="KW-0597">Phosphoprotein</keyword>
<evidence type="ECO:0000256" key="18">
    <source>
        <dbReference type="ARBA" id="ARBA00023118"/>
    </source>
</evidence>
<keyword evidence="12" id="KW-0347">Helicase</keyword>
<keyword evidence="13" id="KW-0862">Zinc</keyword>
<dbReference type="PROSITE" id="PS51192">
    <property type="entry name" value="HELICASE_ATP_BIND_1"/>
    <property type="match status" value="1"/>
</dbReference>
<feature type="domain" description="RLR CTR" evidence="24">
    <location>
        <begin position="1007"/>
        <end position="1134"/>
    </location>
</feature>
<dbReference type="CDD" id="cd15804">
    <property type="entry name" value="RLR_C"/>
    <property type="match status" value="1"/>
</dbReference>
<evidence type="ECO:0000256" key="10">
    <source>
        <dbReference type="ARBA" id="ARBA00022741"/>
    </source>
</evidence>
<gene>
    <name evidence="25" type="ORF">ACJMK2_004854</name>
</gene>
<feature type="region of interest" description="Disordered" evidence="21">
    <location>
        <begin position="335"/>
        <end position="425"/>
    </location>
</feature>
<accession>A0ABD3VRC7</accession>
<dbReference type="GO" id="GO:0005737">
    <property type="term" value="C:cytoplasm"/>
    <property type="evidence" value="ECO:0007669"/>
    <property type="project" value="UniProtKB-SubCell"/>
</dbReference>
<evidence type="ECO:0000256" key="6">
    <source>
        <dbReference type="ARBA" id="ARBA00022553"/>
    </source>
</evidence>
<dbReference type="InterPro" id="IPR027417">
    <property type="entry name" value="P-loop_NTPase"/>
</dbReference>
<dbReference type="AlphaFoldDB" id="A0ABD3VRC7"/>
<dbReference type="PROSITE" id="PS51194">
    <property type="entry name" value="HELICASE_CTER"/>
    <property type="match status" value="1"/>
</dbReference>
<evidence type="ECO:0000256" key="7">
    <source>
        <dbReference type="ARBA" id="ARBA00022588"/>
    </source>
</evidence>
<feature type="compositionally biased region" description="Polar residues" evidence="21">
    <location>
        <begin position="381"/>
        <end position="417"/>
    </location>
</feature>
<keyword evidence="16" id="KW-0391">Immunity</keyword>
<comment type="similarity">
    <text evidence="2">Belongs to the helicase family. RLR subfamily.</text>
</comment>
<dbReference type="SUPFAM" id="SSF52540">
    <property type="entry name" value="P-loop containing nucleoside triphosphate hydrolases"/>
    <property type="match status" value="2"/>
</dbReference>
<keyword evidence="18" id="KW-0051">Antiviral defense</keyword>
<evidence type="ECO:0000259" key="22">
    <source>
        <dbReference type="PROSITE" id="PS51192"/>
    </source>
</evidence>
<keyword evidence="17" id="KW-0694">RNA-binding</keyword>
<evidence type="ECO:0000256" key="15">
    <source>
        <dbReference type="ARBA" id="ARBA00022843"/>
    </source>
</evidence>
<evidence type="ECO:0000256" key="3">
    <source>
        <dbReference type="ARBA" id="ARBA00012552"/>
    </source>
</evidence>
<evidence type="ECO:0000256" key="20">
    <source>
        <dbReference type="SAM" id="Coils"/>
    </source>
</evidence>
<dbReference type="GO" id="GO:0046872">
    <property type="term" value="F:metal ion binding"/>
    <property type="evidence" value="ECO:0007669"/>
    <property type="project" value="UniProtKB-KW"/>
</dbReference>
<dbReference type="GO" id="GO:0005524">
    <property type="term" value="F:ATP binding"/>
    <property type="evidence" value="ECO:0007669"/>
    <property type="project" value="UniProtKB-KW"/>
</dbReference>
<dbReference type="SMART" id="SM00490">
    <property type="entry name" value="HELICc"/>
    <property type="match status" value="1"/>
</dbReference>
<dbReference type="GO" id="GO:0003724">
    <property type="term" value="F:RNA helicase activity"/>
    <property type="evidence" value="ECO:0007669"/>
    <property type="project" value="UniProtKB-EC"/>
</dbReference>
<keyword evidence="26" id="KW-1185">Reference proteome</keyword>
<evidence type="ECO:0000256" key="17">
    <source>
        <dbReference type="ARBA" id="ARBA00022884"/>
    </source>
</evidence>
<dbReference type="InterPro" id="IPR021673">
    <property type="entry name" value="RLR_CTR"/>
</dbReference>
<feature type="domain" description="Helicase ATP-binding" evidence="22">
    <location>
        <begin position="438"/>
        <end position="620"/>
    </location>
</feature>
<evidence type="ECO:0000256" key="12">
    <source>
        <dbReference type="ARBA" id="ARBA00022806"/>
    </source>
</evidence>
<keyword evidence="14" id="KW-0067">ATP-binding</keyword>
<evidence type="ECO:0000256" key="19">
    <source>
        <dbReference type="ARBA" id="ARBA00049390"/>
    </source>
</evidence>
<dbReference type="Pfam" id="PF18119">
    <property type="entry name" value="RIG-I_C"/>
    <property type="match status" value="1"/>
</dbReference>
<evidence type="ECO:0000256" key="21">
    <source>
        <dbReference type="SAM" id="MobiDB-lite"/>
    </source>
</evidence>
<keyword evidence="7" id="KW-0399">Innate immunity</keyword>
<evidence type="ECO:0000259" key="24">
    <source>
        <dbReference type="PROSITE" id="PS51789"/>
    </source>
</evidence>
<comment type="caution">
    <text evidence="25">The sequence shown here is derived from an EMBL/GenBank/DDBJ whole genome shotgun (WGS) entry which is preliminary data.</text>
</comment>
<evidence type="ECO:0000256" key="13">
    <source>
        <dbReference type="ARBA" id="ARBA00022833"/>
    </source>
</evidence>
<dbReference type="InterPro" id="IPR014001">
    <property type="entry name" value="Helicase_ATP-bd"/>
</dbReference>
<evidence type="ECO:0000256" key="1">
    <source>
        <dbReference type="ARBA" id="ARBA00004496"/>
    </source>
</evidence>
<evidence type="ECO:0000256" key="9">
    <source>
        <dbReference type="ARBA" id="ARBA00022737"/>
    </source>
</evidence>
<keyword evidence="5" id="KW-1017">Isopeptide bond</keyword>
<proteinExistence type="inferred from homology"/>
<keyword evidence="10" id="KW-0547">Nucleotide-binding</keyword>
<dbReference type="Pfam" id="PF04851">
    <property type="entry name" value="ResIII"/>
    <property type="match status" value="1"/>
</dbReference>
<dbReference type="EMBL" id="JBJQND010000010">
    <property type="protein sequence ID" value="KAL3863077.1"/>
    <property type="molecule type" value="Genomic_DNA"/>
</dbReference>
<dbReference type="GO" id="GO:0003723">
    <property type="term" value="F:RNA binding"/>
    <property type="evidence" value="ECO:0007669"/>
    <property type="project" value="UniProtKB-KW"/>
</dbReference>
<evidence type="ECO:0000256" key="16">
    <source>
        <dbReference type="ARBA" id="ARBA00022859"/>
    </source>
</evidence>
<dbReference type="Proteomes" id="UP001634394">
    <property type="component" value="Unassembled WGS sequence"/>
</dbReference>
<comment type="catalytic activity">
    <reaction evidence="19">
        <text>ATP + H2O = ADP + phosphate + H(+)</text>
        <dbReference type="Rhea" id="RHEA:13065"/>
        <dbReference type="ChEBI" id="CHEBI:15377"/>
        <dbReference type="ChEBI" id="CHEBI:15378"/>
        <dbReference type="ChEBI" id="CHEBI:30616"/>
        <dbReference type="ChEBI" id="CHEBI:43474"/>
        <dbReference type="ChEBI" id="CHEBI:456216"/>
        <dbReference type="EC" id="3.6.4.13"/>
    </reaction>
    <physiologicalReaction direction="left-to-right" evidence="19">
        <dbReference type="Rhea" id="RHEA:13066"/>
    </physiologicalReaction>
</comment>
<dbReference type="PANTHER" id="PTHR14074">
    <property type="entry name" value="HELICASE WITH DEATH DOMAIN-RELATED"/>
    <property type="match status" value="1"/>
</dbReference>
<evidence type="ECO:0000256" key="11">
    <source>
        <dbReference type="ARBA" id="ARBA00022801"/>
    </source>
</evidence>
<sequence>MTDEKMEASDERKIQFYVEALFEIIVDRVDYQHLMVFLPFDMLSSVHRKEVFNIKQRDSPSAATRRILEILKVSKMPGKYRALIDSLQRNYPTLAGALTGRPLPDDSVQQNIIKVFSSYISERMSTIQLLPYLIRSSVIVQLEKEQVEAELRNYGNIRAAHLLLLHLPAHVENWYTEFLKALCDSGQIDLAEFIDESFTKKYITRSDAGVTKTDADAQFHLSRNEKRTDVTINTAGNFHETSKKVIVQEEKELDEVENEEMIHEVQYDQPASDSLGDLGAAAPRSIIPESYTTHKDNFQTMSTLESDNPESFNQQAELDQIVSEHKVNRMTDEMDVSHNANSSDDTDMSESDSDDFLYQRPALTGNDSSSSASDLDDAVYKQQTPIGNKRNTSASKLDNIVNQRQPPAVNKNNFSDTGDSRKDEDVEISLRRYQQELARPAMQGKNVIIVAPTGSGKTRVACRIVQEHFRQMRLKHAIGKVILLVRDVALADQHGKTLQDLLRNYRTQAISGDTKRNQGISLEDSLDGHDILVLTAQLLLNSLMNGEIQSITQFSLIIFDECHHCHDEHSYNKIMQYYLDIKLRPGRNVHSLPQIIGLTASVGVGKACDILGAKTHIKKLMANLDAELISTVKENQEELQQHVATPTSDAGILCGPETEADEPDTIIRIRPRANDAFRLSITRVMDTIENMMRNFDVVKRVTRPPDYVSELNAPSDKGSEPYIQWLSNMWKATTEVHDPEVRRFIRPCYKHLQWYNEALIIYNDARVKDAVDFLKEKMDDWQSRPKLDVNEQCLLMLYRAGTRTKYIQEVPNPKLDELKKLILKSFREKSVEESRCIVFVKTRTLAGALVSWMTDTPELNVLSPTVFVGANAAKDKGGITRFQQGDKLADFRRGRYKIMVATSVAEEGLDIQQCNLVLRYDHVTHEIAMVQSRGRARAMDSKYHVLAQIGKGTAAKEEVNIRREKLMEKAINELQGDIQRNLPSIRKNIRDLQEEDKLDRDLQAQQKKQKQKKQRDCELRCIQCDEFICMSSDIRKIQNAHNVVIDPTLRKRVSFTKSANPVFQDDEIEFGGKIFCSKCHEDFGQICIYRHQEYPVIKIEKFIIITDRDERKSCKKWKQVPFEVPKLTIEDRKKLLNSDDLE</sequence>
<dbReference type="InterPro" id="IPR041204">
    <property type="entry name" value="RIG-I-like_C"/>
</dbReference>
<feature type="domain" description="Helicase C-terminal" evidence="23">
    <location>
        <begin position="817"/>
        <end position="993"/>
    </location>
</feature>
<dbReference type="PANTHER" id="PTHR14074:SF16">
    <property type="entry name" value="ANTIVIRAL INNATE IMMUNE RESPONSE RECEPTOR RIG-I"/>
    <property type="match status" value="1"/>
</dbReference>
<keyword evidence="11" id="KW-0378">Hydrolase</keyword>
<feature type="compositionally biased region" description="Acidic residues" evidence="21">
    <location>
        <begin position="344"/>
        <end position="355"/>
    </location>
</feature>
<feature type="coiled-coil region" evidence="20">
    <location>
        <begin position="239"/>
        <end position="266"/>
    </location>
</feature>